<dbReference type="InterPro" id="IPR000843">
    <property type="entry name" value="HTH_LacI"/>
</dbReference>
<dbReference type="RefSeq" id="WP_049161149.1">
    <property type="nucleotide sequence ID" value="NZ_CAKMAD010000001.1"/>
</dbReference>
<evidence type="ECO:0000313" key="4">
    <source>
        <dbReference type="EMBL" id="NDJ72917.1"/>
    </source>
</evidence>
<dbReference type="GO" id="GO:0000976">
    <property type="term" value="F:transcription cis-regulatory region binding"/>
    <property type="evidence" value="ECO:0007669"/>
    <property type="project" value="TreeGrafter"/>
</dbReference>
<dbReference type="Gene3D" id="1.10.260.40">
    <property type="entry name" value="lambda repressor-like DNA-binding domains"/>
    <property type="match status" value="1"/>
</dbReference>
<dbReference type="PANTHER" id="PTHR30146:SF149">
    <property type="entry name" value="HTH-TYPE TRANSCRIPTIONAL REGULATOR EBGR"/>
    <property type="match status" value="1"/>
</dbReference>
<dbReference type="Gene3D" id="3.40.50.2300">
    <property type="match status" value="1"/>
</dbReference>
<keyword evidence="1" id="KW-0805">Transcription regulation</keyword>
<dbReference type="CDD" id="cd01392">
    <property type="entry name" value="HTH_LacI"/>
    <property type="match status" value="1"/>
</dbReference>
<dbReference type="SUPFAM" id="SSF53822">
    <property type="entry name" value="Periplasmic binding protein-like I"/>
    <property type="match status" value="1"/>
</dbReference>
<reference evidence="4" key="1">
    <citation type="submission" date="2020-01" db="EMBL/GenBank/DDBJ databases">
        <title>Vaginal microbiome of pregnant Indian women: Insights into the genome of dominants Lactobacillus species.</title>
        <authorList>
            <person name="Das B."/>
            <person name="Mehta O."/>
            <person name="Ghosh T.S."/>
            <person name="Kothidar A."/>
            <person name="Gowtham M.R."/>
            <person name="Mitra R."/>
            <person name="Kshetrapal P."/>
            <person name="Wadhwa N."/>
            <person name="Thiruvengadam R."/>
            <person name="Nair G.B."/>
            <person name="Bhatnagar S."/>
            <person name="Das B."/>
        </authorList>
    </citation>
    <scope>NUCLEOTIDE SEQUENCE</scope>
    <source>
        <strain evidence="4">Indica</strain>
    </source>
</reference>
<dbReference type="PANTHER" id="PTHR30146">
    <property type="entry name" value="LACI-RELATED TRANSCRIPTIONAL REPRESSOR"/>
    <property type="match status" value="1"/>
</dbReference>
<dbReference type="GO" id="GO:0003700">
    <property type="term" value="F:DNA-binding transcription factor activity"/>
    <property type="evidence" value="ECO:0007669"/>
    <property type="project" value="TreeGrafter"/>
</dbReference>
<dbReference type="EMBL" id="JAADJO010000001">
    <property type="protein sequence ID" value="NDJ72917.1"/>
    <property type="molecule type" value="Genomic_DNA"/>
</dbReference>
<dbReference type="SMART" id="SM00354">
    <property type="entry name" value="HTH_LACI"/>
    <property type="match status" value="1"/>
</dbReference>
<evidence type="ECO:0000256" key="1">
    <source>
        <dbReference type="ARBA" id="ARBA00023015"/>
    </source>
</evidence>
<proteinExistence type="predicted"/>
<dbReference type="Pfam" id="PF00356">
    <property type="entry name" value="LacI"/>
    <property type="match status" value="1"/>
</dbReference>
<protein>
    <submittedName>
        <fullName evidence="4">LacI family DNA-binding transcriptional regulator</fullName>
    </submittedName>
</protein>
<gene>
    <name evidence="4" type="ORF">GWG61_00005</name>
</gene>
<dbReference type="Pfam" id="PF13377">
    <property type="entry name" value="Peripla_BP_3"/>
    <property type="match status" value="1"/>
</dbReference>
<accession>A0A6B2FRZ9</accession>
<evidence type="ECO:0000256" key="3">
    <source>
        <dbReference type="ARBA" id="ARBA00023163"/>
    </source>
</evidence>
<keyword evidence="2 4" id="KW-0238">DNA-binding</keyword>
<evidence type="ECO:0000256" key="2">
    <source>
        <dbReference type="ARBA" id="ARBA00023125"/>
    </source>
</evidence>
<dbReference type="SUPFAM" id="SSF47413">
    <property type="entry name" value="lambda repressor-like DNA-binding domains"/>
    <property type="match status" value="1"/>
</dbReference>
<comment type="caution">
    <text evidence="4">The sequence shown here is derived from an EMBL/GenBank/DDBJ whole genome shotgun (WGS) entry which is preliminary data.</text>
</comment>
<sequence>MTTIKEIAAKSGFSPATVSRLLSNDPRLSVTSETKSKILRVANELGYFKKNSNKVNNLKPEIAVLYRVNGNEQLQDEYFSFLRDAIRKVAIEKEIKLTLFTEVDELIKQASLFQGFLGVGTAELNYKELKRLHNVLPSGVFIDINPVPQLFDSVQPNLELTVQDAVKKLIARGYTNLGYIGAESFTLDHQPQRDIREITFTEFCKTQGIKKTEVFAKGIVSVKNGYQLAKEVVKKLGRNLPDAFIIASDTLSVGVLQYFNEVGIRVPKDTAIISINNSEVAKYISPPLTSYNIDQTALSKLAISVLLMRITNSDLPKVHVTMNTNLIIRKSFN</sequence>
<dbReference type="AlphaFoldDB" id="A0A6B2FRZ9"/>
<dbReference type="PROSITE" id="PS50932">
    <property type="entry name" value="HTH_LACI_2"/>
    <property type="match status" value="1"/>
</dbReference>
<dbReference type="InterPro" id="IPR010982">
    <property type="entry name" value="Lambda_DNA-bd_dom_sf"/>
</dbReference>
<dbReference type="InterPro" id="IPR046335">
    <property type="entry name" value="LacI/GalR-like_sensor"/>
</dbReference>
<name>A0A6B2FRZ9_9LACO</name>
<dbReference type="InterPro" id="IPR028082">
    <property type="entry name" value="Peripla_BP_I"/>
</dbReference>
<dbReference type="CDD" id="cd01544">
    <property type="entry name" value="PBP1_GalR"/>
    <property type="match status" value="1"/>
</dbReference>
<organism evidence="4">
    <name type="scientific">Lactobacillus paragasseri</name>
    <dbReference type="NCBI Taxonomy" id="2107999"/>
    <lineage>
        <taxon>Bacteria</taxon>
        <taxon>Bacillati</taxon>
        <taxon>Bacillota</taxon>
        <taxon>Bacilli</taxon>
        <taxon>Lactobacillales</taxon>
        <taxon>Lactobacillaceae</taxon>
        <taxon>Lactobacillus</taxon>
    </lineage>
</organism>
<keyword evidence="3" id="KW-0804">Transcription</keyword>